<accession>A0A5B7DMW1</accession>
<evidence type="ECO:0000313" key="3">
    <source>
        <dbReference type="Proteomes" id="UP000324222"/>
    </source>
</evidence>
<gene>
    <name evidence="2" type="ORF">E2C01_015327</name>
</gene>
<protein>
    <submittedName>
        <fullName evidence="2">Uncharacterized protein</fullName>
    </submittedName>
</protein>
<sequence>MYVAWRPASSDGPLGLSRRGGDWRAPNTVTVVRGRVGESPALRPNEKYAWQYAWQCAAEDQSGTPKC</sequence>
<dbReference type="Proteomes" id="UP000324222">
    <property type="component" value="Unassembled WGS sequence"/>
</dbReference>
<keyword evidence="3" id="KW-1185">Reference proteome</keyword>
<feature type="region of interest" description="Disordered" evidence="1">
    <location>
        <begin position="1"/>
        <end position="22"/>
    </location>
</feature>
<comment type="caution">
    <text evidence="2">The sequence shown here is derived from an EMBL/GenBank/DDBJ whole genome shotgun (WGS) entry which is preliminary data.</text>
</comment>
<name>A0A5B7DMW1_PORTR</name>
<dbReference type="EMBL" id="VSRR010001075">
    <property type="protein sequence ID" value="MPC22316.1"/>
    <property type="molecule type" value="Genomic_DNA"/>
</dbReference>
<proteinExistence type="predicted"/>
<reference evidence="2 3" key="1">
    <citation type="submission" date="2019-05" db="EMBL/GenBank/DDBJ databases">
        <title>Another draft genome of Portunus trituberculatus and its Hox gene families provides insights of decapod evolution.</title>
        <authorList>
            <person name="Jeong J.-H."/>
            <person name="Song I."/>
            <person name="Kim S."/>
            <person name="Choi T."/>
            <person name="Kim D."/>
            <person name="Ryu S."/>
            <person name="Kim W."/>
        </authorList>
    </citation>
    <scope>NUCLEOTIDE SEQUENCE [LARGE SCALE GENOMIC DNA]</scope>
    <source>
        <tissue evidence="2">Muscle</tissue>
    </source>
</reference>
<organism evidence="2 3">
    <name type="scientific">Portunus trituberculatus</name>
    <name type="common">Swimming crab</name>
    <name type="synonym">Neptunus trituberculatus</name>
    <dbReference type="NCBI Taxonomy" id="210409"/>
    <lineage>
        <taxon>Eukaryota</taxon>
        <taxon>Metazoa</taxon>
        <taxon>Ecdysozoa</taxon>
        <taxon>Arthropoda</taxon>
        <taxon>Crustacea</taxon>
        <taxon>Multicrustacea</taxon>
        <taxon>Malacostraca</taxon>
        <taxon>Eumalacostraca</taxon>
        <taxon>Eucarida</taxon>
        <taxon>Decapoda</taxon>
        <taxon>Pleocyemata</taxon>
        <taxon>Brachyura</taxon>
        <taxon>Eubrachyura</taxon>
        <taxon>Portunoidea</taxon>
        <taxon>Portunidae</taxon>
        <taxon>Portuninae</taxon>
        <taxon>Portunus</taxon>
    </lineage>
</organism>
<evidence type="ECO:0000256" key="1">
    <source>
        <dbReference type="SAM" id="MobiDB-lite"/>
    </source>
</evidence>
<dbReference type="AlphaFoldDB" id="A0A5B7DMW1"/>
<evidence type="ECO:0000313" key="2">
    <source>
        <dbReference type="EMBL" id="MPC22316.1"/>
    </source>
</evidence>